<dbReference type="InterPro" id="IPR002539">
    <property type="entry name" value="MaoC-like_dom"/>
</dbReference>
<name>A0A1X7HN32_9PROT</name>
<evidence type="ECO:0000313" key="2">
    <source>
        <dbReference type="EMBL" id="SMF89738.1"/>
    </source>
</evidence>
<dbReference type="EMBL" id="FXAK01000009">
    <property type="protein sequence ID" value="SMF89738.1"/>
    <property type="molecule type" value="Genomic_DNA"/>
</dbReference>
<accession>A0A1X7HN32</accession>
<dbReference type="SUPFAM" id="SSF54637">
    <property type="entry name" value="Thioesterase/thiol ester dehydrase-isomerase"/>
    <property type="match status" value="1"/>
</dbReference>
<dbReference type="PANTHER" id="PTHR42993">
    <property type="entry name" value="MAOC-LIKE DEHYDRATASE DOMAIN-CONTAINING PROTEIN"/>
    <property type="match status" value="1"/>
</dbReference>
<dbReference type="InterPro" id="IPR029069">
    <property type="entry name" value="HotDog_dom_sf"/>
</dbReference>
<protein>
    <submittedName>
        <fullName evidence="2">Acyl dehydratase</fullName>
    </submittedName>
</protein>
<dbReference type="STRING" id="286727.SAMN02982917_6845"/>
<proteinExistence type="predicted"/>
<dbReference type="InterPro" id="IPR039375">
    <property type="entry name" value="NodN-like"/>
</dbReference>
<dbReference type="RefSeq" id="WP_085091629.1">
    <property type="nucleotide sequence ID" value="NZ_FXAK01000009.1"/>
</dbReference>
<dbReference type="PANTHER" id="PTHR42993:SF1">
    <property type="entry name" value="MAOC-LIKE DEHYDRATASE DOMAIN-CONTAINING PROTEIN"/>
    <property type="match status" value="1"/>
</dbReference>
<dbReference type="Gene3D" id="3.10.129.10">
    <property type="entry name" value="Hotdog Thioesterase"/>
    <property type="match status" value="1"/>
</dbReference>
<gene>
    <name evidence="2" type="ORF">SAMN02982917_6845</name>
</gene>
<sequence length="160" mass="17587">MNEPIPAGDLERRVGGEIGVSRWFEIDQTRIDAFADAIDDHQFIHVDPERASRDTPFGGTIAHGFLSLSLLTAMGEGVLPRIAGEAMVINYGFDRVRFPAPVRSGARVRARFVLSEVTRRSDRELAARYAVTVEIEGSGRPALAADWIILTLLKEQVNAA</sequence>
<feature type="domain" description="MaoC-like" evidence="1">
    <location>
        <begin position="13"/>
        <end position="133"/>
    </location>
</feature>
<dbReference type="AlphaFoldDB" id="A0A1X7HN32"/>
<dbReference type="CDD" id="cd03450">
    <property type="entry name" value="NodN"/>
    <property type="match status" value="1"/>
</dbReference>
<evidence type="ECO:0000259" key="1">
    <source>
        <dbReference type="Pfam" id="PF01575"/>
    </source>
</evidence>
<organism evidence="2 3">
    <name type="scientific">Azospirillum oryzae</name>
    <dbReference type="NCBI Taxonomy" id="286727"/>
    <lineage>
        <taxon>Bacteria</taxon>
        <taxon>Pseudomonadati</taxon>
        <taxon>Pseudomonadota</taxon>
        <taxon>Alphaproteobacteria</taxon>
        <taxon>Rhodospirillales</taxon>
        <taxon>Azospirillaceae</taxon>
        <taxon>Azospirillum</taxon>
    </lineage>
</organism>
<reference evidence="2 3" key="1">
    <citation type="submission" date="2017-04" db="EMBL/GenBank/DDBJ databases">
        <authorList>
            <person name="Afonso C.L."/>
            <person name="Miller P.J."/>
            <person name="Scott M.A."/>
            <person name="Spackman E."/>
            <person name="Goraichik I."/>
            <person name="Dimitrov K.M."/>
            <person name="Suarez D.L."/>
            <person name="Swayne D.E."/>
        </authorList>
    </citation>
    <scope>NUCLEOTIDE SEQUENCE [LARGE SCALE GENOMIC DNA]</scope>
    <source>
        <strain evidence="2 3">A2P</strain>
    </source>
</reference>
<dbReference type="Proteomes" id="UP000192936">
    <property type="component" value="Unassembled WGS sequence"/>
</dbReference>
<evidence type="ECO:0000313" key="3">
    <source>
        <dbReference type="Proteomes" id="UP000192936"/>
    </source>
</evidence>
<dbReference type="Pfam" id="PF01575">
    <property type="entry name" value="MaoC_dehydratas"/>
    <property type="match status" value="1"/>
</dbReference>